<dbReference type="InParanoid" id="A0A165UXA4"/>
<keyword evidence="2" id="KW-1185">Reference proteome</keyword>
<name>A0A165UXA4_9AGAM</name>
<sequence length="63" mass="7497">TKNPFPQVWRTFPWRGKRYIAISCVPGTDIKQRRWRILPSTVHDHIVTQLRTFFAQLRAIPPP</sequence>
<protein>
    <submittedName>
        <fullName evidence="1">Uncharacterized protein</fullName>
    </submittedName>
</protein>
<feature type="non-terminal residue" evidence="1">
    <location>
        <position position="63"/>
    </location>
</feature>
<dbReference type="Proteomes" id="UP000076761">
    <property type="component" value="Unassembled WGS sequence"/>
</dbReference>
<dbReference type="AlphaFoldDB" id="A0A165UXA4"/>
<gene>
    <name evidence="1" type="ORF">NEOLEDRAFT_1039843</name>
</gene>
<proteinExistence type="predicted"/>
<accession>A0A165UXA4</accession>
<reference evidence="1 2" key="1">
    <citation type="journal article" date="2016" name="Mol. Biol. Evol.">
        <title>Comparative Genomics of Early-Diverging Mushroom-Forming Fungi Provides Insights into the Origins of Lignocellulose Decay Capabilities.</title>
        <authorList>
            <person name="Nagy L.G."/>
            <person name="Riley R."/>
            <person name="Tritt A."/>
            <person name="Adam C."/>
            <person name="Daum C."/>
            <person name="Floudas D."/>
            <person name="Sun H."/>
            <person name="Yadav J.S."/>
            <person name="Pangilinan J."/>
            <person name="Larsson K.H."/>
            <person name="Matsuura K."/>
            <person name="Barry K."/>
            <person name="Labutti K."/>
            <person name="Kuo R."/>
            <person name="Ohm R.A."/>
            <person name="Bhattacharya S.S."/>
            <person name="Shirouzu T."/>
            <person name="Yoshinaga Y."/>
            <person name="Martin F.M."/>
            <person name="Grigoriev I.V."/>
            <person name="Hibbett D.S."/>
        </authorList>
    </citation>
    <scope>NUCLEOTIDE SEQUENCE [LARGE SCALE GENOMIC DNA]</scope>
    <source>
        <strain evidence="1 2">HHB14362 ss-1</strain>
    </source>
</reference>
<feature type="non-terminal residue" evidence="1">
    <location>
        <position position="1"/>
    </location>
</feature>
<evidence type="ECO:0000313" key="2">
    <source>
        <dbReference type="Proteomes" id="UP000076761"/>
    </source>
</evidence>
<organism evidence="1 2">
    <name type="scientific">Neolentinus lepideus HHB14362 ss-1</name>
    <dbReference type="NCBI Taxonomy" id="1314782"/>
    <lineage>
        <taxon>Eukaryota</taxon>
        <taxon>Fungi</taxon>
        <taxon>Dikarya</taxon>
        <taxon>Basidiomycota</taxon>
        <taxon>Agaricomycotina</taxon>
        <taxon>Agaricomycetes</taxon>
        <taxon>Gloeophyllales</taxon>
        <taxon>Gloeophyllaceae</taxon>
        <taxon>Neolentinus</taxon>
    </lineage>
</organism>
<evidence type="ECO:0000313" key="1">
    <source>
        <dbReference type="EMBL" id="KZT28836.1"/>
    </source>
</evidence>
<dbReference type="EMBL" id="KV425556">
    <property type="protein sequence ID" value="KZT28836.1"/>
    <property type="molecule type" value="Genomic_DNA"/>
</dbReference>